<feature type="region of interest" description="Disordered" evidence="1">
    <location>
        <begin position="1"/>
        <end position="38"/>
    </location>
</feature>
<feature type="compositionally biased region" description="Basic and acidic residues" evidence="1">
    <location>
        <begin position="193"/>
        <end position="205"/>
    </location>
</feature>
<dbReference type="AlphaFoldDB" id="A0A6J4SCN5"/>
<gene>
    <name evidence="2" type="ORF">AVDCRST_MAG12-2299</name>
</gene>
<evidence type="ECO:0000256" key="1">
    <source>
        <dbReference type="SAM" id="MobiDB-lite"/>
    </source>
</evidence>
<feature type="compositionally biased region" description="Gly residues" evidence="1">
    <location>
        <begin position="1"/>
        <end position="10"/>
    </location>
</feature>
<feature type="compositionally biased region" description="Basic residues" evidence="1">
    <location>
        <begin position="258"/>
        <end position="302"/>
    </location>
</feature>
<sequence>GDPRLGGGHAGPEVLPDPHRRRAGARYLGSRPLRGLPRPARYAGRALLGLGPLRRGHKLGRRRPGAGDRAAVHVARPRGLLRGRHRRGRGRGRPGAGRHGLPGRLPRPARAARAAAPNLREYALPDGRTGRPRGEQRVGPVRALPAPAAALGRGDRDARARLGGGDGALVRHLPARHFGPPRPPRGLGCRRLLRGDGRGQARDRGGGAALRQPHHPARRGPSDRRRDGPRPRHARARAGRRGVPDRRPRALLRSTHSLLRRGRRGPGRHGGRRLRGHHIGLRRVPARPRAGRRARRGPRPARRALDHRARRDRHSPPGRQGLPQGGAERGVRL</sequence>
<feature type="compositionally biased region" description="Low complexity" evidence="1">
    <location>
        <begin position="137"/>
        <end position="152"/>
    </location>
</feature>
<feature type="compositionally biased region" description="Gly residues" evidence="1">
    <location>
        <begin position="323"/>
        <end position="333"/>
    </location>
</feature>
<accession>A0A6J4SCN5</accession>
<feature type="compositionally biased region" description="Basic residues" evidence="1">
    <location>
        <begin position="83"/>
        <end position="92"/>
    </location>
</feature>
<name>A0A6J4SCN5_9ACTN</name>
<feature type="non-terminal residue" evidence="2">
    <location>
        <position position="1"/>
    </location>
</feature>
<feature type="region of interest" description="Disordered" evidence="1">
    <location>
        <begin position="83"/>
        <end position="333"/>
    </location>
</feature>
<feature type="compositionally biased region" description="Basic residues" evidence="1">
    <location>
        <begin position="231"/>
        <end position="240"/>
    </location>
</feature>
<feature type="compositionally biased region" description="Low complexity" evidence="1">
    <location>
        <begin position="102"/>
        <end position="117"/>
    </location>
</feature>
<organism evidence="2">
    <name type="scientific">uncultured Rubrobacteraceae bacterium</name>
    <dbReference type="NCBI Taxonomy" id="349277"/>
    <lineage>
        <taxon>Bacteria</taxon>
        <taxon>Bacillati</taxon>
        <taxon>Actinomycetota</taxon>
        <taxon>Rubrobacteria</taxon>
        <taxon>Rubrobacterales</taxon>
        <taxon>Rubrobacteraceae</taxon>
        <taxon>environmental samples</taxon>
    </lineage>
</organism>
<evidence type="ECO:0000313" key="2">
    <source>
        <dbReference type="EMBL" id="CAA9494757.1"/>
    </source>
</evidence>
<reference evidence="2" key="1">
    <citation type="submission" date="2020-02" db="EMBL/GenBank/DDBJ databases">
        <authorList>
            <person name="Meier V. D."/>
        </authorList>
    </citation>
    <scope>NUCLEOTIDE SEQUENCE</scope>
    <source>
        <strain evidence="2">AVDCRST_MAG12</strain>
    </source>
</reference>
<proteinExistence type="predicted"/>
<dbReference type="EMBL" id="CADCVK010000344">
    <property type="protein sequence ID" value="CAA9494757.1"/>
    <property type="molecule type" value="Genomic_DNA"/>
</dbReference>
<feature type="non-terminal residue" evidence="2">
    <location>
        <position position="333"/>
    </location>
</feature>
<protein>
    <submittedName>
        <fullName evidence="2">Uncharacterized MFS-type transporter</fullName>
    </submittedName>
</protein>
<feature type="compositionally biased region" description="Basic and acidic residues" evidence="1">
    <location>
        <begin position="220"/>
        <end position="230"/>
    </location>
</feature>